<comment type="caution">
    <text evidence="2">The sequence shown here is derived from an EMBL/GenBank/DDBJ whole genome shotgun (WGS) entry which is preliminary data.</text>
</comment>
<sequence>MDRVLAEMDRAAAAAPGDVAVGSLRAAVAGQAHRLRTGAVTRPGYVTRQLLAQTMELGAADLARALRARLPAAATLVPTWTNRRASHHALVAELGRHKHAVRAMVPLADGRVVSTDSSRALVWDPARPGAEPFALSGAYSLAVLADGRLAMGASGPSSSGTRRGPGTPRSA</sequence>
<organism evidence="2 3">
    <name type="scientific">Dactylosporangium cerinum</name>
    <dbReference type="NCBI Taxonomy" id="1434730"/>
    <lineage>
        <taxon>Bacteria</taxon>
        <taxon>Bacillati</taxon>
        <taxon>Actinomycetota</taxon>
        <taxon>Actinomycetes</taxon>
        <taxon>Micromonosporales</taxon>
        <taxon>Micromonosporaceae</taxon>
        <taxon>Dactylosporangium</taxon>
    </lineage>
</organism>
<dbReference type="RefSeq" id="WP_380119400.1">
    <property type="nucleotide sequence ID" value="NZ_JBHSIU010000040.1"/>
</dbReference>
<feature type="region of interest" description="Disordered" evidence="1">
    <location>
        <begin position="152"/>
        <end position="171"/>
    </location>
</feature>
<protein>
    <submittedName>
        <fullName evidence="2">Uncharacterized protein</fullName>
    </submittedName>
</protein>
<proteinExistence type="predicted"/>
<evidence type="ECO:0000313" key="2">
    <source>
        <dbReference type="EMBL" id="MFC5001860.1"/>
    </source>
</evidence>
<evidence type="ECO:0000256" key="1">
    <source>
        <dbReference type="SAM" id="MobiDB-lite"/>
    </source>
</evidence>
<name>A0ABV9VZM3_9ACTN</name>
<reference evidence="3" key="1">
    <citation type="journal article" date="2019" name="Int. J. Syst. Evol. Microbiol.">
        <title>The Global Catalogue of Microorganisms (GCM) 10K type strain sequencing project: providing services to taxonomists for standard genome sequencing and annotation.</title>
        <authorList>
            <consortium name="The Broad Institute Genomics Platform"/>
            <consortium name="The Broad Institute Genome Sequencing Center for Infectious Disease"/>
            <person name="Wu L."/>
            <person name="Ma J."/>
        </authorList>
    </citation>
    <scope>NUCLEOTIDE SEQUENCE [LARGE SCALE GENOMIC DNA]</scope>
    <source>
        <strain evidence="3">CGMCC 4.7152</strain>
    </source>
</reference>
<evidence type="ECO:0000313" key="3">
    <source>
        <dbReference type="Proteomes" id="UP001595912"/>
    </source>
</evidence>
<keyword evidence="3" id="KW-1185">Reference proteome</keyword>
<dbReference type="EMBL" id="JBHSIU010000040">
    <property type="protein sequence ID" value="MFC5001860.1"/>
    <property type="molecule type" value="Genomic_DNA"/>
</dbReference>
<gene>
    <name evidence="2" type="ORF">ACFPIJ_28990</name>
</gene>
<dbReference type="Proteomes" id="UP001595912">
    <property type="component" value="Unassembled WGS sequence"/>
</dbReference>
<accession>A0ABV9VZM3</accession>